<dbReference type="OrthoDB" id="10394425at2759"/>
<evidence type="ECO:0000313" key="5">
    <source>
        <dbReference type="Proteomes" id="UP000683360"/>
    </source>
</evidence>
<reference evidence="4" key="1">
    <citation type="submission" date="2021-03" db="EMBL/GenBank/DDBJ databases">
        <authorList>
            <person name="Bekaert M."/>
        </authorList>
    </citation>
    <scope>NUCLEOTIDE SEQUENCE</scope>
</reference>
<organism evidence="4 5">
    <name type="scientific">Mytilus edulis</name>
    <name type="common">Blue mussel</name>
    <dbReference type="NCBI Taxonomy" id="6550"/>
    <lineage>
        <taxon>Eukaryota</taxon>
        <taxon>Metazoa</taxon>
        <taxon>Spiralia</taxon>
        <taxon>Lophotrochozoa</taxon>
        <taxon>Mollusca</taxon>
        <taxon>Bivalvia</taxon>
        <taxon>Autobranchia</taxon>
        <taxon>Pteriomorphia</taxon>
        <taxon>Mytilida</taxon>
        <taxon>Mytiloidea</taxon>
        <taxon>Mytilidae</taxon>
        <taxon>Mytilinae</taxon>
        <taxon>Mytilus</taxon>
    </lineage>
</organism>
<evidence type="ECO:0000256" key="1">
    <source>
        <dbReference type="SAM" id="MobiDB-lite"/>
    </source>
</evidence>
<gene>
    <name evidence="4" type="ORF">MEDL_35217</name>
</gene>
<comment type="caution">
    <text evidence="4">The sequence shown here is derived from an EMBL/GenBank/DDBJ whole genome shotgun (WGS) entry which is preliminary data.</text>
</comment>
<evidence type="ECO:0000313" key="4">
    <source>
        <dbReference type="EMBL" id="CAG2221823.1"/>
    </source>
</evidence>
<feature type="compositionally biased region" description="Polar residues" evidence="1">
    <location>
        <begin position="437"/>
        <end position="446"/>
    </location>
</feature>
<dbReference type="EMBL" id="CAJPWZ010001701">
    <property type="protein sequence ID" value="CAG2221823.1"/>
    <property type="molecule type" value="Genomic_DNA"/>
</dbReference>
<keyword evidence="5" id="KW-1185">Reference proteome</keyword>
<feature type="signal peptide" evidence="3">
    <location>
        <begin position="1"/>
        <end position="21"/>
    </location>
</feature>
<dbReference type="Proteomes" id="UP000683360">
    <property type="component" value="Unassembled WGS sequence"/>
</dbReference>
<proteinExistence type="predicted"/>
<feature type="transmembrane region" description="Helical" evidence="2">
    <location>
        <begin position="266"/>
        <end position="285"/>
    </location>
</feature>
<keyword evidence="3" id="KW-0732">Signal</keyword>
<feature type="chain" id="PRO_5035867321" evidence="3">
    <location>
        <begin position="22"/>
        <end position="458"/>
    </location>
</feature>
<protein>
    <submittedName>
        <fullName evidence="4">Uncharacterized protein</fullName>
    </submittedName>
</protein>
<keyword evidence="2" id="KW-0472">Membrane</keyword>
<keyword evidence="2" id="KW-0812">Transmembrane</keyword>
<evidence type="ECO:0000256" key="2">
    <source>
        <dbReference type="SAM" id="Phobius"/>
    </source>
</evidence>
<keyword evidence="2" id="KW-1133">Transmembrane helix</keyword>
<sequence length="458" mass="54377">MPVKKYLMCLYLSVSLHTSYSFPVEDSPKNLSSIGYEPVSFDLSKFKVDTTTSQQQTHLLDIEFKQKKERVSFISDECHFNFNRSDTESAKRYVANELLKPDDVFAFYIFLNAKNSNKRSKEYFDDIDKLNGLQEWIWLESSMTFNVLKSPIDIGAVTFTISKYGTRNVWLEWTLPDTCGPNNLIGYYNESNRLISYILDDVIENSTMKDSYLCHRNFNCDTSFIEWCWWITTVWIGYDYNCYPIKTLREGKFGSILISKTDLSKLLTFVVGLIGYMHPFLWHILESVQLWSTKKHERRELRKYYKDTSKIEKPYGYVRVLQKIFFRSDEYLYPIISFFAFSTFVLFAFNLFKLLNIRHEMFEEDGYDNFPNVYRFGVPEYTSLNRWITFPVSVVAYFVCNIWIYIRYNKYNKEFIICIPNYILGRSWRVDPDENTDNSAMEQNASDLDPDKEKVKVQ</sequence>
<feature type="region of interest" description="Disordered" evidence="1">
    <location>
        <begin position="435"/>
        <end position="458"/>
    </location>
</feature>
<evidence type="ECO:0000256" key="3">
    <source>
        <dbReference type="SAM" id="SignalP"/>
    </source>
</evidence>
<feature type="transmembrane region" description="Helical" evidence="2">
    <location>
        <begin position="331"/>
        <end position="352"/>
    </location>
</feature>
<accession>A0A8S3SYN6</accession>
<dbReference type="AlphaFoldDB" id="A0A8S3SYN6"/>
<name>A0A8S3SYN6_MYTED</name>
<feature type="compositionally biased region" description="Basic and acidic residues" evidence="1">
    <location>
        <begin position="449"/>
        <end position="458"/>
    </location>
</feature>
<feature type="transmembrane region" description="Helical" evidence="2">
    <location>
        <begin position="387"/>
        <end position="406"/>
    </location>
</feature>